<dbReference type="RefSeq" id="WP_138595535.1">
    <property type="nucleotide sequence ID" value="NZ_PNCK01000018.1"/>
</dbReference>
<organism evidence="3 5">
    <name type="scientific">Pseudoalteromonas citrea</name>
    <dbReference type="NCBI Taxonomy" id="43655"/>
    <lineage>
        <taxon>Bacteria</taxon>
        <taxon>Pseudomonadati</taxon>
        <taxon>Pseudomonadota</taxon>
        <taxon>Gammaproteobacteria</taxon>
        <taxon>Alteromonadales</taxon>
        <taxon>Pseudoalteromonadaceae</taxon>
        <taxon>Pseudoalteromonas</taxon>
    </lineage>
</organism>
<dbReference type="Pfam" id="PF14684">
    <property type="entry name" value="Tricorn_C1"/>
    <property type="match status" value="1"/>
</dbReference>
<dbReference type="Pfam" id="PF03572">
    <property type="entry name" value="Peptidase_S41"/>
    <property type="match status" value="1"/>
</dbReference>
<dbReference type="GO" id="GO:0008236">
    <property type="term" value="F:serine-type peptidase activity"/>
    <property type="evidence" value="ECO:0007669"/>
    <property type="project" value="InterPro"/>
</dbReference>
<dbReference type="EMBL" id="PNCK01000018">
    <property type="protein sequence ID" value="TMP45241.1"/>
    <property type="molecule type" value="Genomic_DNA"/>
</dbReference>
<evidence type="ECO:0000313" key="3">
    <source>
        <dbReference type="EMBL" id="TMP61378.1"/>
    </source>
</evidence>
<dbReference type="SUPFAM" id="SSF52096">
    <property type="entry name" value="ClpP/crotonase"/>
    <property type="match status" value="1"/>
</dbReference>
<dbReference type="SMART" id="SM00245">
    <property type="entry name" value="TSPc"/>
    <property type="match status" value="1"/>
</dbReference>
<dbReference type="CDD" id="cd07563">
    <property type="entry name" value="Peptidase_S41_IRBP"/>
    <property type="match status" value="1"/>
</dbReference>
<reference evidence="3" key="3">
    <citation type="submission" date="2019-09" db="EMBL/GenBank/DDBJ databases">
        <title>Co-occurence of chitin degradation, pigmentation and bioactivity in marine Pseudoalteromonas.</title>
        <authorList>
            <person name="Sonnenschein E.C."/>
            <person name="Bech P.K."/>
        </authorList>
    </citation>
    <scope>NUCLEOTIDE SEQUENCE</scope>
    <source>
        <strain evidence="3">S2231</strain>
        <strain evidence="4">S2233</strain>
    </source>
</reference>
<protein>
    <recommendedName>
        <fullName evidence="1">Tail specific protease domain-containing protein</fullName>
    </recommendedName>
</protein>
<evidence type="ECO:0000313" key="5">
    <source>
        <dbReference type="Proteomes" id="UP000307706"/>
    </source>
</evidence>
<dbReference type="PANTHER" id="PTHR46825">
    <property type="entry name" value="D-ALANYL-D-ALANINE-CARBOXYPEPTIDASE/ENDOPEPTIDASE AMPH"/>
    <property type="match status" value="1"/>
</dbReference>
<keyword evidence="4" id="KW-1185">Reference proteome</keyword>
<dbReference type="OrthoDB" id="9758793at2"/>
<evidence type="ECO:0000313" key="4">
    <source>
        <dbReference type="Proteomes" id="UP000305730"/>
    </source>
</evidence>
<evidence type="ECO:0000313" key="2">
    <source>
        <dbReference type="EMBL" id="TMP45241.1"/>
    </source>
</evidence>
<dbReference type="Gene3D" id="3.30.750.44">
    <property type="match status" value="1"/>
</dbReference>
<dbReference type="InterPro" id="IPR005151">
    <property type="entry name" value="Tail-specific_protease"/>
</dbReference>
<dbReference type="PROSITE" id="PS51257">
    <property type="entry name" value="PROKAR_LIPOPROTEIN"/>
    <property type="match status" value="1"/>
</dbReference>
<dbReference type="InterPro" id="IPR028204">
    <property type="entry name" value="Tricorn_C1"/>
</dbReference>
<dbReference type="Pfam" id="PF00144">
    <property type="entry name" value="Beta-lactamase"/>
    <property type="match status" value="1"/>
</dbReference>
<dbReference type="InterPro" id="IPR050491">
    <property type="entry name" value="AmpC-like"/>
</dbReference>
<gene>
    <name evidence="3" type="ORF">CWB96_03570</name>
    <name evidence="2" type="ORF">CWB97_05440</name>
</gene>
<dbReference type="EMBL" id="PNCL01000016">
    <property type="protein sequence ID" value="TMP61378.1"/>
    <property type="molecule type" value="Genomic_DNA"/>
</dbReference>
<dbReference type="Gene3D" id="3.40.710.10">
    <property type="entry name" value="DD-peptidase/beta-lactamase superfamily"/>
    <property type="match status" value="1"/>
</dbReference>
<feature type="domain" description="Tail specific protease" evidence="1">
    <location>
        <begin position="256"/>
        <end position="447"/>
    </location>
</feature>
<dbReference type="PANTHER" id="PTHR46825:SF8">
    <property type="entry name" value="BETA-LACTAMASE-RELATED"/>
    <property type="match status" value="1"/>
</dbReference>
<name>A0A5S3XUG9_9GAMM</name>
<evidence type="ECO:0000259" key="1">
    <source>
        <dbReference type="SMART" id="SM00245"/>
    </source>
</evidence>
<reference evidence="4 5" key="1">
    <citation type="submission" date="2017-12" db="EMBL/GenBank/DDBJ databases">
        <authorList>
            <person name="Paulsen S."/>
            <person name="Gram L.K."/>
        </authorList>
    </citation>
    <scope>NUCLEOTIDE SEQUENCE [LARGE SCALE GENOMIC DNA]</scope>
    <source>
        <strain evidence="3 5">S2231</strain>
        <strain evidence="2 4">S2233</strain>
    </source>
</reference>
<dbReference type="InterPro" id="IPR029045">
    <property type="entry name" value="ClpP/crotonase-like_dom_sf"/>
</dbReference>
<dbReference type="AlphaFoldDB" id="A0A5S3XUG9"/>
<dbReference type="Proteomes" id="UP000307706">
    <property type="component" value="Unassembled WGS sequence"/>
</dbReference>
<dbReference type="Proteomes" id="UP000305730">
    <property type="component" value="Unassembled WGS sequence"/>
</dbReference>
<accession>A0A5S3XUG9</accession>
<dbReference type="GO" id="GO:0006508">
    <property type="term" value="P:proteolysis"/>
    <property type="evidence" value="ECO:0007669"/>
    <property type="project" value="InterPro"/>
</dbReference>
<proteinExistence type="predicted"/>
<reference evidence="5" key="2">
    <citation type="submission" date="2019-06" db="EMBL/GenBank/DDBJ databases">
        <title>Co-occurence of chitin degradation, pigmentation and bioactivity in marine Pseudoalteromonas.</title>
        <authorList>
            <person name="Sonnenschein E.C."/>
            <person name="Bech P.K."/>
        </authorList>
    </citation>
    <scope>NUCLEOTIDE SEQUENCE [LARGE SCALE GENOMIC DNA]</scope>
    <source>
        <strain evidence="5">S2231</strain>
        <strain evidence="2">S2233</strain>
    </source>
</reference>
<dbReference type="SUPFAM" id="SSF56601">
    <property type="entry name" value="beta-lactamase/transpeptidase-like"/>
    <property type="match status" value="1"/>
</dbReference>
<comment type="caution">
    <text evidence="3">The sequence shown here is derived from an EMBL/GenBank/DDBJ whole genome shotgun (WGS) entry which is preliminary data.</text>
</comment>
<dbReference type="Gene3D" id="3.90.226.10">
    <property type="entry name" value="2-enoyl-CoA Hydratase, Chain A, domain 1"/>
    <property type="match status" value="1"/>
</dbReference>
<dbReference type="InterPro" id="IPR001466">
    <property type="entry name" value="Beta-lactam-related"/>
</dbReference>
<sequence length="853" mass="94978">MLKKYKVIGLLISAPFMLMGCNSEKKPELDNSFIGVWQKTAYGEILDISKETILRYEYNQHSCIKTHTLQRNNGLPPEISALSRTSNNMLNVTYQGELSSNPFTKTSTLPTSCKSPINTTGQVSATQTFDHFWHTFNDYYAFFELREVDWQAQYDQFKPLITDTMDDEALFTIMSTMVEPLQDGHVFLSAEQFEFSGAKPSPLLDAIQGLARASLRTGQELDESDVISSLIASHQSITSTYITPASLRALPETKDTKTFIWGKTTDNIGILTINNMADFDALEDASNADQSQALQSQLDMIMPDLAETDALIVDIRINTGGSDNLALAIAGRFATQDILAFNKQAINKSGLGTPVRALIKQHNAPYNKPVYLLTSQITTSAAEIFTMAMRQFSHVTQVGEETSGEFSDVLSFTLPNGWVMGLSNEVYRNAQGENFERVGISPHINVSAFNTYEMDSHRFASYDYVLNHLGKQSYLPLEPHEFTAQVNEIMAKYHLPGLSAAIIHEGATVFSAGFGVQDLNNTAVSADTPFFLASVSKVLVGATLAQAVDKKHISLDEKIAPLLPFPLYVPNNQANEISFRHLITHTSSIIDNPSIFNCTYYVLDSQVSLYNLMTEEDLCPSQVDANLPEFFRQYLSDKGTFNTPQNYSQQYDYSVGEVHIYSNIATDLAAYALANKLDTPFTELSQRYVFTPLNMHNTYWGLDTPSSDVAKRLYLDPITMQPAVYPNYRSITYADGSVISTANDLTYFLKAAMNKGKVDGKQVFSRNMVNQMLSSQTETPTHSRDIGYFWQLDGDIIHHNGADPGVLTYLIGDTRTQNGIILLSNGDINVDMHGEALDEIKTLALRLAYTYQP</sequence>
<dbReference type="InterPro" id="IPR012338">
    <property type="entry name" value="Beta-lactam/transpept-like"/>
</dbReference>